<dbReference type="PANTHER" id="PTHR43003:SF13">
    <property type="entry name" value="DNA-3-METHYLADENINE GLYCOSYLASE 2"/>
    <property type="match status" value="1"/>
</dbReference>
<dbReference type="KEGG" id="ccot:CCAX7_12610"/>
<dbReference type="GO" id="GO:0005737">
    <property type="term" value="C:cytoplasm"/>
    <property type="evidence" value="ECO:0007669"/>
    <property type="project" value="TreeGrafter"/>
</dbReference>
<dbReference type="InterPro" id="IPR011257">
    <property type="entry name" value="DNA_glycosylase"/>
</dbReference>
<dbReference type="Proteomes" id="UP000287394">
    <property type="component" value="Chromosome"/>
</dbReference>
<dbReference type="InterPro" id="IPR051912">
    <property type="entry name" value="Alkylbase_DNA_Glycosylase/TA"/>
</dbReference>
<dbReference type="Gene3D" id="3.30.310.20">
    <property type="entry name" value="DNA-3-methyladenine glycosylase AlkA, N-terminal domain"/>
    <property type="match status" value="1"/>
</dbReference>
<dbReference type="SUPFAM" id="SSF55945">
    <property type="entry name" value="TATA-box binding protein-like"/>
    <property type="match status" value="1"/>
</dbReference>
<protein>
    <recommendedName>
        <fullName evidence="2">DNA-3-methyladenine glycosylase II</fullName>
        <ecNumber evidence="2">3.2.2.21</ecNumber>
    </recommendedName>
</protein>
<dbReference type="EC" id="3.2.2.21" evidence="2"/>
<dbReference type="SMART" id="SM01009">
    <property type="entry name" value="AlkA_N"/>
    <property type="match status" value="1"/>
</dbReference>
<dbReference type="PANTHER" id="PTHR43003">
    <property type="entry name" value="DNA-3-METHYLADENINE GLYCOSYLASE"/>
    <property type="match status" value="1"/>
</dbReference>
<dbReference type="Pfam" id="PF00730">
    <property type="entry name" value="HhH-GPD"/>
    <property type="match status" value="1"/>
</dbReference>
<evidence type="ECO:0000256" key="3">
    <source>
        <dbReference type="ARBA" id="ARBA00022763"/>
    </source>
</evidence>
<dbReference type="InterPro" id="IPR003265">
    <property type="entry name" value="HhH-GPD_domain"/>
</dbReference>
<dbReference type="InterPro" id="IPR010316">
    <property type="entry name" value="AlkA_N"/>
</dbReference>
<dbReference type="GO" id="GO:0006285">
    <property type="term" value="P:base-excision repair, AP site formation"/>
    <property type="evidence" value="ECO:0007669"/>
    <property type="project" value="TreeGrafter"/>
</dbReference>
<evidence type="ECO:0000313" key="5">
    <source>
        <dbReference type="EMBL" id="BDI29210.1"/>
    </source>
</evidence>
<dbReference type="GO" id="GO:0032131">
    <property type="term" value="F:alkylated DNA binding"/>
    <property type="evidence" value="ECO:0007669"/>
    <property type="project" value="TreeGrafter"/>
</dbReference>
<dbReference type="Gene3D" id="1.10.1670.10">
    <property type="entry name" value="Helix-hairpin-Helix base-excision DNA repair enzymes (C-terminal)"/>
    <property type="match status" value="1"/>
</dbReference>
<evidence type="ECO:0000256" key="1">
    <source>
        <dbReference type="ARBA" id="ARBA00000086"/>
    </source>
</evidence>
<gene>
    <name evidence="5" type="ORF">CCAX7_12610</name>
</gene>
<dbReference type="SMART" id="SM00478">
    <property type="entry name" value="ENDO3c"/>
    <property type="match status" value="1"/>
</dbReference>
<dbReference type="FunCoup" id="A0A402D4B8">
    <property type="interactions" value="200"/>
</dbReference>
<accession>A0A402D4B8</accession>
<dbReference type="EMBL" id="AP025739">
    <property type="protein sequence ID" value="BDI29210.1"/>
    <property type="molecule type" value="Genomic_DNA"/>
</dbReference>
<keyword evidence="6" id="KW-1185">Reference proteome</keyword>
<reference evidence="5 6" key="1">
    <citation type="journal article" date="2019" name="Int. J. Syst. Evol. Microbiol.">
        <title>Capsulimonas corticalis gen. nov., sp. nov., an aerobic capsulated bacterium, of a novel bacterial order, Capsulimonadales ord. nov., of the class Armatimonadia of the phylum Armatimonadetes.</title>
        <authorList>
            <person name="Li J."/>
            <person name="Kudo C."/>
            <person name="Tonouchi A."/>
        </authorList>
    </citation>
    <scope>NUCLEOTIDE SEQUENCE [LARGE SCALE GENOMIC DNA]</scope>
    <source>
        <strain evidence="5 6">AX-7</strain>
    </source>
</reference>
<dbReference type="GO" id="GO:0006307">
    <property type="term" value="P:DNA alkylation repair"/>
    <property type="evidence" value="ECO:0007669"/>
    <property type="project" value="TreeGrafter"/>
</dbReference>
<dbReference type="CDD" id="cd00056">
    <property type="entry name" value="ENDO3c"/>
    <property type="match status" value="1"/>
</dbReference>
<sequence>MITANDNFLCELTFQPPYDWNALLRFLDSHATAGVEMVSNGVYYRTVVLGGAHGWIGVRPSEDSAALRVEASPTLAPIRSELMLDLRRQFDLDAEPDVIAKALGALAAPRPGLRIPGGFEPFELAARAILGQQISVRAATTVAGRFAAAYGAAAETPIPGLTHNFPSAEKVASLSVDQVASLGIIASRTRTILGLARAVSEGAISLAYGADPLETMARMRELPGIGEWTAQYVAMRALGWRDAFPHTDLVLCKALGEKNPKRVLALAERWRPWRSYAALHLWAEFHSSQETP</sequence>
<dbReference type="InterPro" id="IPR037046">
    <property type="entry name" value="AlkA_N_sf"/>
</dbReference>
<evidence type="ECO:0000313" key="6">
    <source>
        <dbReference type="Proteomes" id="UP000287394"/>
    </source>
</evidence>
<evidence type="ECO:0000256" key="2">
    <source>
        <dbReference type="ARBA" id="ARBA00012000"/>
    </source>
</evidence>
<dbReference type="InterPro" id="IPR023170">
    <property type="entry name" value="HhH_base_excis_C"/>
</dbReference>
<dbReference type="Pfam" id="PF06029">
    <property type="entry name" value="AlkA_N"/>
    <property type="match status" value="1"/>
</dbReference>
<dbReference type="GO" id="GO:0043916">
    <property type="term" value="F:DNA-7-methylguanine glycosylase activity"/>
    <property type="evidence" value="ECO:0007669"/>
    <property type="project" value="TreeGrafter"/>
</dbReference>
<keyword evidence="4" id="KW-0234">DNA repair</keyword>
<organism evidence="5 6">
    <name type="scientific">Capsulimonas corticalis</name>
    <dbReference type="NCBI Taxonomy" id="2219043"/>
    <lineage>
        <taxon>Bacteria</taxon>
        <taxon>Bacillati</taxon>
        <taxon>Armatimonadota</taxon>
        <taxon>Armatimonadia</taxon>
        <taxon>Capsulimonadales</taxon>
        <taxon>Capsulimonadaceae</taxon>
        <taxon>Capsulimonas</taxon>
    </lineage>
</organism>
<name>A0A402D4B8_9BACT</name>
<dbReference type="RefSeq" id="WP_165864583.1">
    <property type="nucleotide sequence ID" value="NZ_AP025739.1"/>
</dbReference>
<comment type="catalytic activity">
    <reaction evidence="1">
        <text>Hydrolysis of alkylated DNA, releasing 3-methyladenine, 3-methylguanine, 7-methylguanine and 7-methyladenine.</text>
        <dbReference type="EC" id="3.2.2.21"/>
    </reaction>
</comment>
<dbReference type="AlphaFoldDB" id="A0A402D4B8"/>
<proteinExistence type="predicted"/>
<dbReference type="GO" id="GO:0008725">
    <property type="term" value="F:DNA-3-methyladenine glycosylase activity"/>
    <property type="evidence" value="ECO:0007669"/>
    <property type="project" value="TreeGrafter"/>
</dbReference>
<dbReference type="Gene3D" id="1.10.340.30">
    <property type="entry name" value="Hypothetical protein, domain 2"/>
    <property type="match status" value="1"/>
</dbReference>
<keyword evidence="3" id="KW-0227">DNA damage</keyword>
<evidence type="ECO:0000256" key="4">
    <source>
        <dbReference type="ARBA" id="ARBA00023204"/>
    </source>
</evidence>
<dbReference type="SUPFAM" id="SSF48150">
    <property type="entry name" value="DNA-glycosylase"/>
    <property type="match status" value="1"/>
</dbReference>
<dbReference type="GO" id="GO:0032993">
    <property type="term" value="C:protein-DNA complex"/>
    <property type="evidence" value="ECO:0007669"/>
    <property type="project" value="TreeGrafter"/>
</dbReference>